<dbReference type="InterPro" id="IPR038063">
    <property type="entry name" value="Transpep_catalytic_dom"/>
</dbReference>
<dbReference type="GO" id="GO:0005576">
    <property type="term" value="C:extracellular region"/>
    <property type="evidence" value="ECO:0007669"/>
    <property type="project" value="TreeGrafter"/>
</dbReference>
<evidence type="ECO:0000256" key="3">
    <source>
        <dbReference type="ARBA" id="ARBA00022676"/>
    </source>
</evidence>
<feature type="domain" description="L,D-TPase catalytic" evidence="10">
    <location>
        <begin position="107"/>
        <end position="243"/>
    </location>
</feature>
<keyword evidence="6 9" id="KW-0133">Cell shape</keyword>
<dbReference type="Proteomes" id="UP000249299">
    <property type="component" value="Unassembled WGS sequence"/>
</dbReference>
<dbReference type="GO" id="GO:0018104">
    <property type="term" value="P:peptidoglycan-protein cross-linking"/>
    <property type="evidence" value="ECO:0007669"/>
    <property type="project" value="TreeGrafter"/>
</dbReference>
<dbReference type="UniPathway" id="UPA00219"/>
<comment type="similarity">
    <text evidence="2">Belongs to the YkuD family.</text>
</comment>
<organism evidence="11 12">
    <name type="scientific">Rhodobium orientis</name>
    <dbReference type="NCBI Taxonomy" id="34017"/>
    <lineage>
        <taxon>Bacteria</taxon>
        <taxon>Pseudomonadati</taxon>
        <taxon>Pseudomonadota</taxon>
        <taxon>Alphaproteobacteria</taxon>
        <taxon>Hyphomicrobiales</taxon>
        <taxon>Rhodobiaceae</taxon>
        <taxon>Rhodobium</taxon>
    </lineage>
</organism>
<keyword evidence="4" id="KW-0808">Transferase</keyword>
<evidence type="ECO:0000256" key="6">
    <source>
        <dbReference type="ARBA" id="ARBA00022960"/>
    </source>
</evidence>
<dbReference type="OrthoDB" id="8478453at2"/>
<dbReference type="SUPFAM" id="SSF141523">
    <property type="entry name" value="L,D-transpeptidase catalytic domain-like"/>
    <property type="match status" value="1"/>
</dbReference>
<keyword evidence="12" id="KW-1185">Reference proteome</keyword>
<proteinExistence type="inferred from homology"/>
<dbReference type="EMBL" id="NPEV01000038">
    <property type="protein sequence ID" value="RAI25964.1"/>
    <property type="molecule type" value="Genomic_DNA"/>
</dbReference>
<evidence type="ECO:0000256" key="9">
    <source>
        <dbReference type="PROSITE-ProRule" id="PRU01373"/>
    </source>
</evidence>
<feature type="active site" description="Proton donor/acceptor" evidence="9">
    <location>
        <position position="203"/>
    </location>
</feature>
<dbReference type="PROSITE" id="PS52029">
    <property type="entry name" value="LD_TPASE"/>
    <property type="match status" value="1"/>
</dbReference>
<keyword evidence="7 9" id="KW-0573">Peptidoglycan synthesis</keyword>
<evidence type="ECO:0000313" key="11">
    <source>
        <dbReference type="EMBL" id="RAI25964.1"/>
    </source>
</evidence>
<evidence type="ECO:0000313" key="12">
    <source>
        <dbReference type="Proteomes" id="UP000249299"/>
    </source>
</evidence>
<evidence type="ECO:0000256" key="5">
    <source>
        <dbReference type="ARBA" id="ARBA00022801"/>
    </source>
</evidence>
<comment type="caution">
    <text evidence="11">The sequence shown here is derived from an EMBL/GenBank/DDBJ whole genome shotgun (WGS) entry which is preliminary data.</text>
</comment>
<accession>A0A327JKV5</accession>
<dbReference type="GO" id="GO:0071555">
    <property type="term" value="P:cell wall organization"/>
    <property type="evidence" value="ECO:0007669"/>
    <property type="project" value="UniProtKB-UniRule"/>
</dbReference>
<gene>
    <name evidence="11" type="ORF">CH339_16130</name>
</gene>
<keyword evidence="5" id="KW-0378">Hydrolase</keyword>
<comment type="pathway">
    <text evidence="1 9">Cell wall biogenesis; peptidoglycan biosynthesis.</text>
</comment>
<evidence type="ECO:0000256" key="7">
    <source>
        <dbReference type="ARBA" id="ARBA00022984"/>
    </source>
</evidence>
<sequence>MSVWARPADLPQTETGQVTKSFHFRSLGAVPSWLRTGIAALSLAGVLAGCQTVGTYHPALVAGLDFGPDMYTARIDEDFELPAIRTGGTPRQFQRQVVRYETEEKPGTLIVDTPNKFLYLVLPRGKAIRYGIGVGKAGFSWSGSAKVAWKQKWPKWTPPKEMIQRQPRLAKYEDGMDPGLDNPLGARALYIFEDGKDTLYRIHGTNQQNSIGRAVSSGCIRLWNQDVIDLYNRVQPGAKIVVIPDPRTHLAQG</sequence>
<keyword evidence="3" id="KW-0328">Glycosyltransferase</keyword>
<evidence type="ECO:0000256" key="4">
    <source>
        <dbReference type="ARBA" id="ARBA00022679"/>
    </source>
</evidence>
<evidence type="ECO:0000256" key="8">
    <source>
        <dbReference type="ARBA" id="ARBA00023316"/>
    </source>
</evidence>
<name>A0A327JKV5_9HYPH</name>
<dbReference type="GO" id="GO:0016757">
    <property type="term" value="F:glycosyltransferase activity"/>
    <property type="evidence" value="ECO:0007669"/>
    <property type="project" value="UniProtKB-KW"/>
</dbReference>
<feature type="active site" description="Nucleophile" evidence="9">
    <location>
        <position position="219"/>
    </location>
</feature>
<dbReference type="PANTHER" id="PTHR30582">
    <property type="entry name" value="L,D-TRANSPEPTIDASE"/>
    <property type="match status" value="1"/>
</dbReference>
<dbReference type="InterPro" id="IPR005490">
    <property type="entry name" value="LD_TPept_cat_dom"/>
</dbReference>
<dbReference type="GO" id="GO:0008360">
    <property type="term" value="P:regulation of cell shape"/>
    <property type="evidence" value="ECO:0007669"/>
    <property type="project" value="UniProtKB-UniRule"/>
</dbReference>
<dbReference type="CDD" id="cd16913">
    <property type="entry name" value="YkuD_like"/>
    <property type="match status" value="1"/>
</dbReference>
<dbReference type="PANTHER" id="PTHR30582:SF24">
    <property type="entry name" value="L,D-TRANSPEPTIDASE ERFK_SRFK-RELATED"/>
    <property type="match status" value="1"/>
</dbReference>
<dbReference type="AlphaFoldDB" id="A0A327JKV5"/>
<evidence type="ECO:0000256" key="2">
    <source>
        <dbReference type="ARBA" id="ARBA00005992"/>
    </source>
</evidence>
<dbReference type="Pfam" id="PF03734">
    <property type="entry name" value="YkuD"/>
    <property type="match status" value="1"/>
</dbReference>
<dbReference type="GO" id="GO:0071972">
    <property type="term" value="F:peptidoglycan L,D-transpeptidase activity"/>
    <property type="evidence" value="ECO:0007669"/>
    <property type="project" value="TreeGrafter"/>
</dbReference>
<evidence type="ECO:0000256" key="1">
    <source>
        <dbReference type="ARBA" id="ARBA00004752"/>
    </source>
</evidence>
<reference evidence="11 12" key="1">
    <citation type="submission" date="2017-07" db="EMBL/GenBank/DDBJ databases">
        <title>Draft Genome Sequences of Select Purple Nonsulfur Bacteria.</title>
        <authorList>
            <person name="Lasarre B."/>
            <person name="Mckinlay J.B."/>
        </authorList>
    </citation>
    <scope>NUCLEOTIDE SEQUENCE [LARGE SCALE GENOMIC DNA]</scope>
    <source>
        <strain evidence="11 12">DSM 11290</strain>
    </source>
</reference>
<dbReference type="InterPro" id="IPR050979">
    <property type="entry name" value="LD-transpeptidase"/>
</dbReference>
<evidence type="ECO:0000259" key="10">
    <source>
        <dbReference type="PROSITE" id="PS52029"/>
    </source>
</evidence>
<protein>
    <recommendedName>
        <fullName evidence="10">L,D-TPase catalytic domain-containing protein</fullName>
    </recommendedName>
</protein>
<dbReference type="FunFam" id="2.40.440.10:FF:000002">
    <property type="entry name" value="L,D-transpeptidase ErfK/SrfK"/>
    <property type="match status" value="1"/>
</dbReference>
<dbReference type="Gene3D" id="2.40.440.10">
    <property type="entry name" value="L,D-transpeptidase catalytic domain-like"/>
    <property type="match status" value="1"/>
</dbReference>
<keyword evidence="8 9" id="KW-0961">Cell wall biogenesis/degradation</keyword>